<accession>A0A1Y2DFK0</accession>
<evidence type="ECO:0000313" key="2">
    <source>
        <dbReference type="Proteomes" id="UP000193689"/>
    </source>
</evidence>
<name>A0A1Y2DFK0_9PEZI</name>
<gene>
    <name evidence="1" type="ORF">BCR38DRAFT_353677</name>
</gene>
<proteinExistence type="predicted"/>
<dbReference type="OrthoDB" id="5279415at2759"/>
<organism evidence="1 2">
    <name type="scientific">Pseudomassariella vexata</name>
    <dbReference type="NCBI Taxonomy" id="1141098"/>
    <lineage>
        <taxon>Eukaryota</taxon>
        <taxon>Fungi</taxon>
        <taxon>Dikarya</taxon>
        <taxon>Ascomycota</taxon>
        <taxon>Pezizomycotina</taxon>
        <taxon>Sordariomycetes</taxon>
        <taxon>Xylariomycetidae</taxon>
        <taxon>Amphisphaeriales</taxon>
        <taxon>Pseudomassariaceae</taxon>
        <taxon>Pseudomassariella</taxon>
    </lineage>
</organism>
<comment type="caution">
    <text evidence="1">The sequence shown here is derived from an EMBL/GenBank/DDBJ whole genome shotgun (WGS) entry which is preliminary data.</text>
</comment>
<reference evidence="1 2" key="1">
    <citation type="submission" date="2016-07" db="EMBL/GenBank/DDBJ databases">
        <title>Pervasive Adenine N6-methylation of Active Genes in Fungi.</title>
        <authorList>
            <consortium name="DOE Joint Genome Institute"/>
            <person name="Mondo S.J."/>
            <person name="Dannebaum R.O."/>
            <person name="Kuo R.C."/>
            <person name="Labutti K."/>
            <person name="Haridas S."/>
            <person name="Kuo A."/>
            <person name="Salamov A."/>
            <person name="Ahrendt S.R."/>
            <person name="Lipzen A."/>
            <person name="Sullivan W."/>
            <person name="Andreopoulos W.B."/>
            <person name="Clum A."/>
            <person name="Lindquist E."/>
            <person name="Daum C."/>
            <person name="Ramamoorthy G.K."/>
            <person name="Gryganskyi A."/>
            <person name="Culley D."/>
            <person name="Magnuson J.K."/>
            <person name="James T.Y."/>
            <person name="O'Malley M.A."/>
            <person name="Stajich J.E."/>
            <person name="Spatafora J.W."/>
            <person name="Visel A."/>
            <person name="Grigoriev I.V."/>
        </authorList>
    </citation>
    <scope>NUCLEOTIDE SEQUENCE [LARGE SCALE GENOMIC DNA]</scope>
    <source>
        <strain evidence="1 2">CBS 129021</strain>
    </source>
</reference>
<evidence type="ECO:0000313" key="1">
    <source>
        <dbReference type="EMBL" id="ORY58052.1"/>
    </source>
</evidence>
<dbReference type="GeneID" id="63773018"/>
<dbReference type="RefSeq" id="XP_040711087.1">
    <property type="nucleotide sequence ID" value="XM_040856806.1"/>
</dbReference>
<dbReference type="EMBL" id="MCFJ01000017">
    <property type="protein sequence ID" value="ORY58052.1"/>
    <property type="molecule type" value="Genomic_DNA"/>
</dbReference>
<dbReference type="InParanoid" id="A0A1Y2DFK0"/>
<dbReference type="Proteomes" id="UP000193689">
    <property type="component" value="Unassembled WGS sequence"/>
</dbReference>
<keyword evidence="2" id="KW-1185">Reference proteome</keyword>
<protein>
    <submittedName>
        <fullName evidence="1">Uncharacterized protein</fullName>
    </submittedName>
</protein>
<dbReference type="AlphaFoldDB" id="A0A1Y2DFK0"/>
<sequence length="460" mass="52886">MNAAWECRDQSDQSEEYFNQPLRLENQRLQDENLALKRLLRENGLRWPAGPYSQLQDPPSQASSDLPYLPVEVMLKILSYALTSRHPVMDPLCSSKKENLTTEEQNRSNQIAIHFLATCKTYYVEGKKLMWANNTFVFTSVQAMKAFANVDLVYRQMVKQVSFRIIAQFYDDEEGRIHRLSSEYHPSQSRRLKLPVQKRVKEPTLARRGFRAYAWYQLIDFLEALLPPFDPAIEHHKPRPRLLPNLERLRIDLVNFGEGLFMSPPTHLHDVAAHQLGCALNELVIAGLPIDDTGFRARTELCGMLRDDGLLIDHAPTLVAQKNGLQPLAGHHIHYKVVRAMRPSRGITHHHHDDRPNFFDEFPPAPKDEGIPPFSENASCRTIWKKVPECIGRLDNRNWVLFDRVSGLPWDDVEEEITMLDFSGDSEDEDMAMVCENCGEVHPGSIPPDELLDEMYDDDP</sequence>